<dbReference type="PANTHER" id="PTHR11475">
    <property type="entry name" value="OXIDASE/PEROXIDASE"/>
    <property type="match status" value="1"/>
</dbReference>
<dbReference type="Pfam" id="PF03098">
    <property type="entry name" value="An_peroxidase"/>
    <property type="match status" value="3"/>
</dbReference>
<gene>
    <name evidence="3" type="ORF">DSTB1V02_LOCUS9261</name>
</gene>
<sequence length="1015" mass="112948">MGGFGMEFEETAGIGCVTDSGRSLRNRYESAKVTSVKPADSDHIRTREGLKGGETWEKVSRLQLTRGCPYLRNLACDPSAFRSLDGICNNLEHPFWGSAGVPFKRILPPRYDDGVSEPRGGGIGNGLLPPPLLVAGAIHTGEARRDEFVSALTPFWGQLLANDIQRIEKFRERGGGQDSEFRTVREIVSTFNRIRETSIRLAFSSTRGRILGNSRASPSRVDETKTLLRTRLAGDVRIRTPRRWTRRRPSVAVAGFPVVVPGFWQFRAEKRPSLDLDDDSTCTLFLVLFVFFPFSRLGNRYDRFRRGRRCARNPRRLESRGSSRTSSLGGRRRERRDSLSESHRERRRDAVRLPKNGARSPEKRRRVRIEQLVACEGSDPRFPSHVSTRLRASPRPVTRSSSTLFGLDGEGRGNEAEENLSISDRPSVTVLLRISDEESSCTRPGPESIPMTWNDESTSVCIDYHRSLNAPGPVCALGPREQANTATAFLDGSILYGSSEEDSLALRSFRGGRLVTDPSTGLPPRTDAFARCLDIGGSVCPKSFSRDCRFFGSFLFVSVSDASVFLFGVSVVFRREASLAIERKRRGEASRFRCFASGDQRVNENAGQASLAILLTREHDRVAGTLATFNPHWEDERIFQETRRIVIAEIQHVTYDEFLKTVLDEVRYERAGLEIEPSGYFTGYDSSVDPGIGNGVAASVVGFLSTMFPLTLVVLNQTTGVRLEIPADSGRYNPSLLRNSLDLDSLLAGLLVSKTSSVGPIFGSQEASRYMGAYSVEQGRDHGLPGYAAYREWCGLGSTSNFSHLEDDIPEDGIAKLQEIYASVEDVDLVTGGLLEIPPHGSLLGRTFSCLLSEQFKRIRRSDRFWYENDFAPNKFSKAQLAEIKKVTLGSLLCMNSGLTRVQPQVFLAPDPFLNAPVLCETLHRMSLEPWREVSPPELIVPSRLLDISVQKAKEDLSKRLDQEKLLFEEDRVASPKSAIGKSYGFHNPNDAALEVANISLVLEFATQELTHLLL</sequence>
<dbReference type="InterPro" id="IPR019791">
    <property type="entry name" value="Haem_peroxidase_animal"/>
</dbReference>
<keyword evidence="4" id="KW-1185">Reference proteome</keyword>
<evidence type="ECO:0008006" key="5">
    <source>
        <dbReference type="Google" id="ProtNLM"/>
    </source>
</evidence>
<dbReference type="Proteomes" id="UP000677054">
    <property type="component" value="Unassembled WGS sequence"/>
</dbReference>
<dbReference type="AlphaFoldDB" id="A0A7R9A8L6"/>
<organism evidence="3">
    <name type="scientific">Darwinula stevensoni</name>
    <dbReference type="NCBI Taxonomy" id="69355"/>
    <lineage>
        <taxon>Eukaryota</taxon>
        <taxon>Metazoa</taxon>
        <taxon>Ecdysozoa</taxon>
        <taxon>Arthropoda</taxon>
        <taxon>Crustacea</taxon>
        <taxon>Oligostraca</taxon>
        <taxon>Ostracoda</taxon>
        <taxon>Podocopa</taxon>
        <taxon>Podocopida</taxon>
        <taxon>Darwinulocopina</taxon>
        <taxon>Darwinuloidea</taxon>
        <taxon>Darwinulidae</taxon>
        <taxon>Darwinula</taxon>
    </lineage>
</organism>
<evidence type="ECO:0000256" key="1">
    <source>
        <dbReference type="ARBA" id="ARBA00022559"/>
    </source>
</evidence>
<evidence type="ECO:0000313" key="3">
    <source>
        <dbReference type="EMBL" id="CAD7249466.1"/>
    </source>
</evidence>
<feature type="non-terminal residue" evidence="3">
    <location>
        <position position="1"/>
    </location>
</feature>
<dbReference type="OrthoDB" id="823504at2759"/>
<dbReference type="GO" id="GO:0004601">
    <property type="term" value="F:peroxidase activity"/>
    <property type="evidence" value="ECO:0007669"/>
    <property type="project" value="UniProtKB-KW"/>
</dbReference>
<feature type="compositionally biased region" description="Basic and acidic residues" evidence="2">
    <location>
        <begin position="335"/>
        <end position="352"/>
    </location>
</feature>
<dbReference type="GO" id="GO:0005576">
    <property type="term" value="C:extracellular region"/>
    <property type="evidence" value="ECO:0007669"/>
    <property type="project" value="UniProtKB-SubCell"/>
</dbReference>
<dbReference type="PANTHER" id="PTHR11475:SF134">
    <property type="entry name" value="LD42267P"/>
    <property type="match status" value="1"/>
</dbReference>
<reference evidence="3" key="1">
    <citation type="submission" date="2020-11" db="EMBL/GenBank/DDBJ databases">
        <authorList>
            <person name="Tran Van P."/>
        </authorList>
    </citation>
    <scope>NUCLEOTIDE SEQUENCE</scope>
</reference>
<feature type="region of interest" description="Disordered" evidence="2">
    <location>
        <begin position="314"/>
        <end position="366"/>
    </location>
</feature>
<dbReference type="GO" id="GO:0006979">
    <property type="term" value="P:response to oxidative stress"/>
    <property type="evidence" value="ECO:0007669"/>
    <property type="project" value="InterPro"/>
</dbReference>
<dbReference type="InterPro" id="IPR010255">
    <property type="entry name" value="Haem_peroxidase_sf"/>
</dbReference>
<accession>A0A7R9A8L6</accession>
<evidence type="ECO:0000256" key="2">
    <source>
        <dbReference type="SAM" id="MobiDB-lite"/>
    </source>
</evidence>
<dbReference type="PROSITE" id="PS50292">
    <property type="entry name" value="PEROXIDASE_3"/>
    <property type="match status" value="1"/>
</dbReference>
<keyword evidence="1" id="KW-0560">Oxidoreductase</keyword>
<dbReference type="InterPro" id="IPR037120">
    <property type="entry name" value="Haem_peroxidase_sf_animal"/>
</dbReference>
<protein>
    <recommendedName>
        <fullName evidence="5">Peroxidase</fullName>
    </recommendedName>
</protein>
<evidence type="ECO:0000313" key="4">
    <source>
        <dbReference type="Proteomes" id="UP000677054"/>
    </source>
</evidence>
<dbReference type="EMBL" id="LR901826">
    <property type="protein sequence ID" value="CAD7249466.1"/>
    <property type="molecule type" value="Genomic_DNA"/>
</dbReference>
<proteinExistence type="predicted"/>
<name>A0A7R9A8L6_9CRUS</name>
<feature type="region of interest" description="Disordered" evidence="2">
    <location>
        <begin position="383"/>
        <end position="419"/>
    </location>
</feature>
<dbReference type="GO" id="GO:0020037">
    <property type="term" value="F:heme binding"/>
    <property type="evidence" value="ECO:0007669"/>
    <property type="project" value="InterPro"/>
</dbReference>
<dbReference type="SUPFAM" id="SSF48113">
    <property type="entry name" value="Heme-dependent peroxidases"/>
    <property type="match status" value="2"/>
</dbReference>
<keyword evidence="1" id="KW-0575">Peroxidase</keyword>
<dbReference type="Gene3D" id="1.10.640.10">
    <property type="entry name" value="Haem peroxidase domain superfamily, animal type"/>
    <property type="match status" value="2"/>
</dbReference>
<dbReference type="EMBL" id="CAJPEV010002309">
    <property type="protein sequence ID" value="CAG0896481.1"/>
    <property type="molecule type" value="Genomic_DNA"/>
</dbReference>